<dbReference type="OrthoDB" id="5326346at2759"/>
<keyword evidence="3" id="KW-1185">Reference proteome</keyword>
<comment type="caution">
    <text evidence="2">The sequence shown here is derived from an EMBL/GenBank/DDBJ whole genome shotgun (WGS) entry which is preliminary data.</text>
</comment>
<feature type="compositionally biased region" description="Polar residues" evidence="1">
    <location>
        <begin position="49"/>
        <end position="60"/>
    </location>
</feature>
<feature type="compositionally biased region" description="Acidic residues" evidence="1">
    <location>
        <begin position="29"/>
        <end position="45"/>
    </location>
</feature>
<feature type="region of interest" description="Disordered" evidence="1">
    <location>
        <begin position="29"/>
        <end position="60"/>
    </location>
</feature>
<proteinExistence type="predicted"/>
<evidence type="ECO:0000313" key="3">
    <source>
        <dbReference type="Proteomes" id="UP000738349"/>
    </source>
</evidence>
<gene>
    <name evidence="2" type="ORF">EDB81DRAFT_950399</name>
</gene>
<evidence type="ECO:0000256" key="1">
    <source>
        <dbReference type="SAM" id="MobiDB-lite"/>
    </source>
</evidence>
<protein>
    <submittedName>
        <fullName evidence="2">Uncharacterized protein</fullName>
    </submittedName>
</protein>
<dbReference type="Proteomes" id="UP000738349">
    <property type="component" value="Unassembled WGS sequence"/>
</dbReference>
<sequence>MAVIYVEIDPDGDILMILPHFIDLAWWDEDIPPPDDDEEPKEADDDRQSLASEATEEPSTIETHFKVSVKHLTMASRRAKPMFAGNYIETQPQADGLCHWKFEPIFHPRAFEYVMNAIHGQTQKLPNVVSLQSLALIAVVVDDLDCRHALWFFADIWIDHLGASVPDKICSDLCRWILISFVFEKPGPFKSATRVAILESKGPFSPDGLPIRPKMIEMIDAEREGLLEVLIAQLHSLIQRISDGVTCHVECRSNVVGILIHEMMSTKAFSPRPCRPFVALQLSAVTGMIRDFKLPGLYVSRGGRDGVPTNTWFVCRTKYIYSTTQDPMDDCGDIEIYMQSTRKERPSTLGRYVGRHECQLQTLVSSEITNLQTKVNGLELSDFV</sequence>
<name>A0A9P9E4M5_9HYPO</name>
<dbReference type="EMBL" id="JAGMUV010000017">
    <property type="protein sequence ID" value="KAH7130978.1"/>
    <property type="molecule type" value="Genomic_DNA"/>
</dbReference>
<evidence type="ECO:0000313" key="2">
    <source>
        <dbReference type="EMBL" id="KAH7130978.1"/>
    </source>
</evidence>
<reference evidence="2" key="1">
    <citation type="journal article" date="2021" name="Nat. Commun.">
        <title>Genetic determinants of endophytism in the Arabidopsis root mycobiome.</title>
        <authorList>
            <person name="Mesny F."/>
            <person name="Miyauchi S."/>
            <person name="Thiergart T."/>
            <person name="Pickel B."/>
            <person name="Atanasova L."/>
            <person name="Karlsson M."/>
            <person name="Huettel B."/>
            <person name="Barry K.W."/>
            <person name="Haridas S."/>
            <person name="Chen C."/>
            <person name="Bauer D."/>
            <person name="Andreopoulos W."/>
            <person name="Pangilinan J."/>
            <person name="LaButti K."/>
            <person name="Riley R."/>
            <person name="Lipzen A."/>
            <person name="Clum A."/>
            <person name="Drula E."/>
            <person name="Henrissat B."/>
            <person name="Kohler A."/>
            <person name="Grigoriev I.V."/>
            <person name="Martin F.M."/>
            <person name="Hacquard S."/>
        </authorList>
    </citation>
    <scope>NUCLEOTIDE SEQUENCE</scope>
    <source>
        <strain evidence="2">MPI-CAGE-AT-0147</strain>
    </source>
</reference>
<dbReference type="AlphaFoldDB" id="A0A9P9E4M5"/>
<accession>A0A9P9E4M5</accession>
<organism evidence="2 3">
    <name type="scientific">Dactylonectria macrodidyma</name>
    <dbReference type="NCBI Taxonomy" id="307937"/>
    <lineage>
        <taxon>Eukaryota</taxon>
        <taxon>Fungi</taxon>
        <taxon>Dikarya</taxon>
        <taxon>Ascomycota</taxon>
        <taxon>Pezizomycotina</taxon>
        <taxon>Sordariomycetes</taxon>
        <taxon>Hypocreomycetidae</taxon>
        <taxon>Hypocreales</taxon>
        <taxon>Nectriaceae</taxon>
        <taxon>Dactylonectria</taxon>
    </lineage>
</organism>